<feature type="transmembrane region" description="Helical" evidence="1">
    <location>
        <begin position="23"/>
        <end position="46"/>
    </location>
</feature>
<evidence type="ECO:0000313" key="2">
    <source>
        <dbReference type="EMBL" id="OJJ37609.1"/>
    </source>
</evidence>
<keyword evidence="1" id="KW-1133">Transmembrane helix</keyword>
<sequence>MDAVSKKEVKALRLANNVWSDKYFAIAIGAMMVLAIVCHWATVFYFRGRCRDIRVGRLYQ</sequence>
<dbReference type="Proteomes" id="UP000184383">
    <property type="component" value="Unassembled WGS sequence"/>
</dbReference>
<reference evidence="3" key="1">
    <citation type="journal article" date="2017" name="Genome Biol.">
        <title>Comparative genomics reveals high biological diversity and specific adaptations in the industrially and medically important fungal genus Aspergillus.</title>
        <authorList>
            <person name="de Vries R.P."/>
            <person name="Riley R."/>
            <person name="Wiebenga A."/>
            <person name="Aguilar-Osorio G."/>
            <person name="Amillis S."/>
            <person name="Uchima C.A."/>
            <person name="Anderluh G."/>
            <person name="Asadollahi M."/>
            <person name="Askin M."/>
            <person name="Barry K."/>
            <person name="Battaglia E."/>
            <person name="Bayram O."/>
            <person name="Benocci T."/>
            <person name="Braus-Stromeyer S.A."/>
            <person name="Caldana C."/>
            <person name="Canovas D."/>
            <person name="Cerqueira G.C."/>
            <person name="Chen F."/>
            <person name="Chen W."/>
            <person name="Choi C."/>
            <person name="Clum A."/>
            <person name="Dos Santos R.A."/>
            <person name="Damasio A.R."/>
            <person name="Diallinas G."/>
            <person name="Emri T."/>
            <person name="Fekete E."/>
            <person name="Flipphi M."/>
            <person name="Freyberg S."/>
            <person name="Gallo A."/>
            <person name="Gournas C."/>
            <person name="Habgood R."/>
            <person name="Hainaut M."/>
            <person name="Harispe M.L."/>
            <person name="Henrissat B."/>
            <person name="Hilden K.S."/>
            <person name="Hope R."/>
            <person name="Hossain A."/>
            <person name="Karabika E."/>
            <person name="Karaffa L."/>
            <person name="Karanyi Z."/>
            <person name="Krasevec N."/>
            <person name="Kuo A."/>
            <person name="Kusch H."/>
            <person name="LaButti K."/>
            <person name="Lagendijk E.L."/>
            <person name="Lapidus A."/>
            <person name="Levasseur A."/>
            <person name="Lindquist E."/>
            <person name="Lipzen A."/>
            <person name="Logrieco A.F."/>
            <person name="MacCabe A."/>
            <person name="Maekelae M.R."/>
            <person name="Malavazi I."/>
            <person name="Melin P."/>
            <person name="Meyer V."/>
            <person name="Mielnichuk N."/>
            <person name="Miskei M."/>
            <person name="Molnar A.P."/>
            <person name="Mule G."/>
            <person name="Ngan C.Y."/>
            <person name="Orejas M."/>
            <person name="Orosz E."/>
            <person name="Ouedraogo J.P."/>
            <person name="Overkamp K.M."/>
            <person name="Park H.-S."/>
            <person name="Perrone G."/>
            <person name="Piumi F."/>
            <person name="Punt P.J."/>
            <person name="Ram A.F."/>
            <person name="Ramon A."/>
            <person name="Rauscher S."/>
            <person name="Record E."/>
            <person name="Riano-Pachon D.M."/>
            <person name="Robert V."/>
            <person name="Roehrig J."/>
            <person name="Ruller R."/>
            <person name="Salamov A."/>
            <person name="Salih N.S."/>
            <person name="Samson R.A."/>
            <person name="Sandor E."/>
            <person name="Sanguinetti M."/>
            <person name="Schuetze T."/>
            <person name="Sepcic K."/>
            <person name="Shelest E."/>
            <person name="Sherlock G."/>
            <person name="Sophianopoulou V."/>
            <person name="Squina F.M."/>
            <person name="Sun H."/>
            <person name="Susca A."/>
            <person name="Todd R.B."/>
            <person name="Tsang A."/>
            <person name="Unkles S.E."/>
            <person name="van de Wiele N."/>
            <person name="van Rossen-Uffink D."/>
            <person name="Oliveira J.V."/>
            <person name="Vesth T.C."/>
            <person name="Visser J."/>
            <person name="Yu J.-H."/>
            <person name="Zhou M."/>
            <person name="Andersen M.R."/>
            <person name="Archer D.B."/>
            <person name="Baker S.E."/>
            <person name="Benoit I."/>
            <person name="Brakhage A.A."/>
            <person name="Braus G.H."/>
            <person name="Fischer R."/>
            <person name="Frisvad J.C."/>
            <person name="Goldman G.H."/>
            <person name="Houbraken J."/>
            <person name="Oakley B."/>
            <person name="Pocsi I."/>
            <person name="Scazzocchio C."/>
            <person name="Seiboth B."/>
            <person name="vanKuyk P.A."/>
            <person name="Wortman J."/>
            <person name="Dyer P.S."/>
            <person name="Grigoriev I.V."/>
        </authorList>
    </citation>
    <scope>NUCLEOTIDE SEQUENCE [LARGE SCALE GENOMIC DNA]</scope>
    <source>
        <strain evidence="3">DTO 134E9</strain>
    </source>
</reference>
<proteinExistence type="predicted"/>
<dbReference type="AlphaFoldDB" id="A0A1L9RRS3"/>
<dbReference type="GeneID" id="63750923"/>
<keyword evidence="1" id="KW-0472">Membrane</keyword>
<organism evidence="2 3">
    <name type="scientific">Aspergillus wentii DTO 134E9</name>
    <dbReference type="NCBI Taxonomy" id="1073089"/>
    <lineage>
        <taxon>Eukaryota</taxon>
        <taxon>Fungi</taxon>
        <taxon>Dikarya</taxon>
        <taxon>Ascomycota</taxon>
        <taxon>Pezizomycotina</taxon>
        <taxon>Eurotiomycetes</taxon>
        <taxon>Eurotiomycetidae</taxon>
        <taxon>Eurotiales</taxon>
        <taxon>Aspergillaceae</taxon>
        <taxon>Aspergillus</taxon>
        <taxon>Aspergillus subgen. Cremei</taxon>
    </lineage>
</organism>
<dbReference type="EMBL" id="KV878211">
    <property type="protein sequence ID" value="OJJ37609.1"/>
    <property type="molecule type" value="Genomic_DNA"/>
</dbReference>
<protein>
    <submittedName>
        <fullName evidence="2">Uncharacterized protein</fullName>
    </submittedName>
</protein>
<evidence type="ECO:0000313" key="3">
    <source>
        <dbReference type="Proteomes" id="UP000184383"/>
    </source>
</evidence>
<name>A0A1L9RRS3_ASPWE</name>
<evidence type="ECO:0000256" key="1">
    <source>
        <dbReference type="SAM" id="Phobius"/>
    </source>
</evidence>
<gene>
    <name evidence="2" type="ORF">ASPWEDRAFT_39336</name>
</gene>
<keyword evidence="1" id="KW-0812">Transmembrane</keyword>
<dbReference type="RefSeq" id="XP_040691285.1">
    <property type="nucleotide sequence ID" value="XM_040835075.1"/>
</dbReference>
<accession>A0A1L9RRS3</accession>
<keyword evidence="3" id="KW-1185">Reference proteome</keyword>
<dbReference type="VEuPathDB" id="FungiDB:ASPWEDRAFT_39336"/>